<comment type="caution">
    <text evidence="1">The sequence shown here is derived from an EMBL/GenBank/DDBJ whole genome shotgun (WGS) entry which is preliminary data.</text>
</comment>
<accession>A0A3R0CDH2</accession>
<name>A0A3R0CDH2_SALER</name>
<reference evidence="1" key="1">
    <citation type="submission" date="2018-08" db="EMBL/GenBank/DDBJ databases">
        <authorList>
            <consortium name="GenomeTrakr network: Whole genome sequencing for foodborne pathogen traceback"/>
        </authorList>
    </citation>
    <scope>NUCLEOTIDE SEQUENCE [LARGE SCALE GENOMIC DNA]</scope>
    <source>
        <strain evidence="1">FLUFL-1338</strain>
    </source>
</reference>
<dbReference type="Proteomes" id="UP000885283">
    <property type="component" value="Unassembled WGS sequence"/>
</dbReference>
<dbReference type="EMBL" id="RSMR01000083">
    <property type="protein sequence ID" value="MIK95233.1"/>
    <property type="molecule type" value="Genomic_DNA"/>
</dbReference>
<gene>
    <name evidence="1" type="ORF">KO51_28220</name>
</gene>
<organism evidence="1">
    <name type="scientific">Salmonella enterica</name>
    <name type="common">Salmonella choleraesuis</name>
    <dbReference type="NCBI Taxonomy" id="28901"/>
    <lineage>
        <taxon>Bacteria</taxon>
        <taxon>Pseudomonadati</taxon>
        <taxon>Pseudomonadota</taxon>
        <taxon>Gammaproteobacteria</taxon>
        <taxon>Enterobacterales</taxon>
        <taxon>Enterobacteriaceae</taxon>
        <taxon>Salmonella</taxon>
    </lineage>
</organism>
<dbReference type="AlphaFoldDB" id="A0A3R0CDH2"/>
<evidence type="ECO:0000313" key="1">
    <source>
        <dbReference type="EMBL" id="MIK95233.1"/>
    </source>
</evidence>
<sequence length="129" mass="14535">MRLTSRKKEILSYFEPDNREWVTVEIGAPPLDVSGVAYLIYGVGVSDNRHWLESTRRTLETMVRDGLLERTRVREARDTLHGETTATVIRYGLPGQCAVIRDSDGKKGTIDGECVRLHEQPGQPIAISR</sequence>
<protein>
    <submittedName>
        <fullName evidence="1">Uncharacterized protein</fullName>
    </submittedName>
</protein>
<proteinExistence type="predicted"/>